<evidence type="ECO:0000313" key="1">
    <source>
        <dbReference type="EMBL" id="CRY95579.1"/>
    </source>
</evidence>
<keyword evidence="1" id="KW-0614">Plasmid</keyword>
<organism evidence="1">
    <name type="scientific">uncultured prokaryote</name>
    <dbReference type="NCBI Taxonomy" id="198431"/>
    <lineage>
        <taxon>unclassified sequences</taxon>
        <taxon>environmental samples</taxon>
    </lineage>
</organism>
<geneLocation type="plasmid" evidence="1">
    <name>pRGRH0676</name>
</geneLocation>
<dbReference type="AlphaFoldDB" id="A0A0H5Q2D4"/>
<proteinExistence type="predicted"/>
<accession>A0A0H5Q2D4</accession>
<sequence length="456" mass="52338">MLEDVLRKYGASEVSAMEMYGDIFRLGTGFIQRSSEVGSKVHKANPIILGSFDGEIRRRILFEDRYEEILREFQEADWAITNGLTYWGHANRADAQSKMCAMAFDLDGQDDSTLKVFLNGAFGGGGFHQYPLPQYVVLSGSNVHLYYVFEEPLSLYPNTKTQLKRLKYALTDLMWNMYTSNIEKPQHQGINQGFRIVGGKTKNGGRVRAFRVNAHPASLDDLNGYVAMQARVEEDSRYRESKYTLEEARSLFPEWYESVIERGEPRCWYDKEDLYAWWLRKCREKGTDGGIDGRYYTNVGVTYGHRYFCVMALAIFAVKCGILDRKRVKADAMSLMERFNEINPDAPFTETDIDSALECLDLRYVKFPRKDIEKITAVMIPPNKRNGRKQDLHLKIARATCDVVHPDGAWRNKNGAPTKRDLIRSYAREHPDANHSDIAKALDVSRPTVIKWLKAD</sequence>
<reference evidence="1" key="1">
    <citation type="submission" date="2015-06" db="EMBL/GenBank/DDBJ databases">
        <authorList>
            <person name="Joergensen T."/>
        </authorList>
    </citation>
    <scope>NUCLEOTIDE SEQUENCE</scope>
    <source>
        <plasmid evidence="1">pRGRH0676</plasmid>
    </source>
</reference>
<reference evidence="1" key="2">
    <citation type="submission" date="2015-07" db="EMBL/GenBank/DDBJ databases">
        <title>Plasmids, circular viruses and viroids from rat gut.</title>
        <authorList>
            <person name="Jorgensen T.J."/>
            <person name="Hansen M.A."/>
            <person name="Xu Z."/>
            <person name="Tabak M.A."/>
            <person name="Sorensen S.J."/>
            <person name="Hansen L.H."/>
        </authorList>
    </citation>
    <scope>NUCLEOTIDE SEQUENCE</scope>
    <source>
        <plasmid evidence="1">pRGRH0676</plasmid>
    </source>
</reference>
<name>A0A0H5Q2D4_9ZZZZ</name>
<protein>
    <submittedName>
        <fullName evidence="1">Uncharacterized protein</fullName>
    </submittedName>
</protein>
<dbReference type="EMBL" id="LN853296">
    <property type="protein sequence ID" value="CRY95579.1"/>
    <property type="molecule type" value="Genomic_DNA"/>
</dbReference>